<keyword evidence="1" id="KW-1133">Transmembrane helix</keyword>
<dbReference type="Proteomes" id="UP000005408">
    <property type="component" value="Unassembled WGS sequence"/>
</dbReference>
<protein>
    <submittedName>
        <fullName evidence="2">Uncharacterized protein</fullName>
    </submittedName>
</protein>
<dbReference type="GO" id="GO:0016020">
    <property type="term" value="C:membrane"/>
    <property type="evidence" value="ECO:0007669"/>
    <property type="project" value="InterPro"/>
</dbReference>
<dbReference type="GO" id="GO:0005525">
    <property type="term" value="F:GTP binding"/>
    <property type="evidence" value="ECO:0007669"/>
    <property type="project" value="InterPro"/>
</dbReference>
<dbReference type="Pfam" id="PF05049">
    <property type="entry name" value="IIGP"/>
    <property type="match status" value="1"/>
</dbReference>
<keyword evidence="1" id="KW-0472">Membrane</keyword>
<evidence type="ECO:0000313" key="2">
    <source>
        <dbReference type="EnsemblMetazoa" id="G11160.1:cds"/>
    </source>
</evidence>
<sequence length="687" mass="79387">MENSKSTFQFQIKLLQDTVQKQQNKTLTIAVIGQCGCGKSSFINTAMAVFSGEYHERALVGNFEEEGEHMTRRLTRYSKEKYLKNKDALNQCYPTILDMTGFQNTDDEAVRKTLKMIFEGRIRDGTKLNVEGQSRRNLPGIVKHLFSGNDNETNTKVDRIIFIASAKSENLPEELIKSVRFLALEGSRDIPIFGVLTHADEIDISDPEFCKFEKKFMDSLGLSQMRYLRCTNYCSNFPVDNDERNPDVEVPVIKFLIQVLDPAREVYEEKTNLSDIVYRLMNIRLSFIIGIHLIVFQASTGVQIYDNLKMSGNSFLLMLIIIVPIAERLVWEETTFIESNGTRAIYMNNQCLCDSVAKAVDKLNELVTNIPNKTYHIYAEKEEEDARNRRNECYEIEKEKFEKLAEVVKDLNKLYFHIKKSKNETNNRIINESSKLFNKLKKITDERFAKLGTYLKETLNNTHQHFEKETKKVRSKVNIEIDSVNYRLQDNKFWMWLIAIVMVTLIVVLLYLCKFGIARNNQQFLESGFQEDKMEKTVVIASFSTANKQLHKAIADTVAGNYECHELLLGGVKKVSSIELTSRVCLVFVDKNERNIILETEVDISKTRSDFVENLVKQGITQVVVIYCQHEDSHGLTTLYNRNLGNIKKHKVLRQLQRQNRVLSINKEFSSYQSDHLKVFLNESVTE</sequence>
<dbReference type="InterPro" id="IPR007743">
    <property type="entry name" value="Immunity-related_GTPase-like"/>
</dbReference>
<accession>A0A8W8HUP8</accession>
<feature type="transmembrane region" description="Helical" evidence="1">
    <location>
        <begin position="493"/>
        <end position="512"/>
    </location>
</feature>
<dbReference type="EnsemblMetazoa" id="G11160.1">
    <property type="protein sequence ID" value="G11160.1:cds"/>
    <property type="gene ID" value="G11160"/>
</dbReference>
<reference evidence="2" key="1">
    <citation type="submission" date="2022-08" db="UniProtKB">
        <authorList>
            <consortium name="EnsemblMetazoa"/>
        </authorList>
    </citation>
    <scope>IDENTIFICATION</scope>
    <source>
        <strain evidence="2">05x7-T-G4-1.051#20</strain>
    </source>
</reference>
<evidence type="ECO:0000313" key="3">
    <source>
        <dbReference type="Proteomes" id="UP000005408"/>
    </source>
</evidence>
<name>A0A8W8HUP8_MAGGI</name>
<dbReference type="AlphaFoldDB" id="A0A8W8HUP8"/>
<dbReference type="Gene3D" id="3.40.50.300">
    <property type="entry name" value="P-loop containing nucleotide triphosphate hydrolases"/>
    <property type="match status" value="1"/>
</dbReference>
<dbReference type="SUPFAM" id="SSF52540">
    <property type="entry name" value="P-loop containing nucleoside triphosphate hydrolases"/>
    <property type="match status" value="1"/>
</dbReference>
<organism evidence="2 3">
    <name type="scientific">Magallana gigas</name>
    <name type="common">Pacific oyster</name>
    <name type="synonym">Crassostrea gigas</name>
    <dbReference type="NCBI Taxonomy" id="29159"/>
    <lineage>
        <taxon>Eukaryota</taxon>
        <taxon>Metazoa</taxon>
        <taxon>Spiralia</taxon>
        <taxon>Lophotrochozoa</taxon>
        <taxon>Mollusca</taxon>
        <taxon>Bivalvia</taxon>
        <taxon>Autobranchia</taxon>
        <taxon>Pteriomorphia</taxon>
        <taxon>Ostreida</taxon>
        <taxon>Ostreoidea</taxon>
        <taxon>Ostreidae</taxon>
        <taxon>Magallana</taxon>
    </lineage>
</organism>
<evidence type="ECO:0000256" key="1">
    <source>
        <dbReference type="SAM" id="Phobius"/>
    </source>
</evidence>
<dbReference type="CDD" id="cd00882">
    <property type="entry name" value="Ras_like_GTPase"/>
    <property type="match status" value="1"/>
</dbReference>
<proteinExistence type="predicted"/>
<dbReference type="InterPro" id="IPR027417">
    <property type="entry name" value="P-loop_NTPase"/>
</dbReference>
<keyword evidence="1" id="KW-0812">Transmembrane</keyword>
<keyword evidence="3" id="KW-1185">Reference proteome</keyword>